<accession>I4B6H1</accession>
<dbReference type="PANTHER" id="PTHR30026:SF20">
    <property type="entry name" value="OUTER MEMBRANE PROTEIN TOLC"/>
    <property type="match status" value="1"/>
</dbReference>
<dbReference type="AlphaFoldDB" id="I4B6H1"/>
<dbReference type="RefSeq" id="WP_014803384.1">
    <property type="nucleotide sequence ID" value="NC_018020.1"/>
</dbReference>
<keyword evidence="6" id="KW-0472">Membrane</keyword>
<dbReference type="EMBL" id="CP002959">
    <property type="protein sequence ID" value="AFM12878.1"/>
    <property type="molecule type" value="Genomic_DNA"/>
</dbReference>
<dbReference type="InterPro" id="IPR051906">
    <property type="entry name" value="TolC-like"/>
</dbReference>
<dbReference type="OrthoDB" id="9813458at2"/>
<evidence type="ECO:0000313" key="9">
    <source>
        <dbReference type="Proteomes" id="UP000006048"/>
    </source>
</evidence>
<organism evidence="8 9">
    <name type="scientific">Turneriella parva (strain ATCC BAA-1111 / DSM 21527 / NCTC 11395 / H)</name>
    <name type="common">Leptospira parva</name>
    <dbReference type="NCBI Taxonomy" id="869212"/>
    <lineage>
        <taxon>Bacteria</taxon>
        <taxon>Pseudomonadati</taxon>
        <taxon>Spirochaetota</taxon>
        <taxon>Spirochaetia</taxon>
        <taxon>Leptospirales</taxon>
        <taxon>Leptospiraceae</taxon>
        <taxon>Turneriella</taxon>
    </lineage>
</organism>
<sequence length="417" mass="46491">MRSPLVFLLFVAGLSADSVRLEFSESVQRLVVQNRDFVAAKQNIETARLNYRAAYANFFPQVTAGMNYTQGNSATTAQLAGQSSTYELYSASLGVSQNIFSGLADYYSIKRARANAELSEATFALTAARTLYELKAAWALQNLASRQHTLALETQRRRRDNLRMIELRFNSGSENKGSVLLATSYRAQADRDVNQSLRQRAQSATELKRVLNLAQDTELEISGSPEVKEPPQEVQLGELAKKTPEYRQAVAQELSAEATADQSISPFFPTLNASGSMFRQGATFFPQGDRWSVTVGVSYPIFSGGKDYYAMKANNSALEAARRNRESVETLRVSRLQQALQTYRAAIENAKVSQALLEASTVRAQIARVKYNNGLLSFDQWDIIENELINRQKDVLQTRYDTEIAQAAWEQQTGEVP</sequence>
<evidence type="ECO:0000256" key="6">
    <source>
        <dbReference type="ARBA" id="ARBA00023136"/>
    </source>
</evidence>
<dbReference type="GO" id="GO:1990281">
    <property type="term" value="C:efflux pump complex"/>
    <property type="evidence" value="ECO:0007669"/>
    <property type="project" value="TreeGrafter"/>
</dbReference>
<dbReference type="Pfam" id="PF02321">
    <property type="entry name" value="OEP"/>
    <property type="match status" value="2"/>
</dbReference>
<dbReference type="Proteomes" id="UP000006048">
    <property type="component" value="Chromosome"/>
</dbReference>
<comment type="similarity">
    <text evidence="2">Belongs to the outer membrane factor (OMF) (TC 1.B.17) family.</text>
</comment>
<proteinExistence type="inferred from homology"/>
<dbReference type="Gene3D" id="1.20.1600.10">
    <property type="entry name" value="Outer membrane efflux proteins (OEP)"/>
    <property type="match status" value="1"/>
</dbReference>
<keyword evidence="9" id="KW-1185">Reference proteome</keyword>
<comment type="subcellular location">
    <subcellularLocation>
        <location evidence="1">Cell outer membrane</location>
    </subcellularLocation>
</comment>
<evidence type="ECO:0000256" key="7">
    <source>
        <dbReference type="ARBA" id="ARBA00023237"/>
    </source>
</evidence>
<dbReference type="GO" id="GO:0015288">
    <property type="term" value="F:porin activity"/>
    <property type="evidence" value="ECO:0007669"/>
    <property type="project" value="TreeGrafter"/>
</dbReference>
<keyword evidence="3" id="KW-0813">Transport</keyword>
<dbReference type="KEGG" id="tpx:Turpa_2233"/>
<protein>
    <submittedName>
        <fullName evidence="8">Outer membrane efflux protein</fullName>
    </submittedName>
</protein>
<dbReference type="SUPFAM" id="SSF56954">
    <property type="entry name" value="Outer membrane efflux proteins (OEP)"/>
    <property type="match status" value="1"/>
</dbReference>
<keyword evidence="7" id="KW-0998">Cell outer membrane</keyword>
<dbReference type="GO" id="GO:0015562">
    <property type="term" value="F:efflux transmembrane transporter activity"/>
    <property type="evidence" value="ECO:0007669"/>
    <property type="project" value="InterPro"/>
</dbReference>
<name>I4B6H1_TURPD</name>
<dbReference type="HOGENOM" id="CLU_012817_10_6_12"/>
<evidence type="ECO:0000256" key="2">
    <source>
        <dbReference type="ARBA" id="ARBA00007613"/>
    </source>
</evidence>
<evidence type="ECO:0000256" key="3">
    <source>
        <dbReference type="ARBA" id="ARBA00022448"/>
    </source>
</evidence>
<dbReference type="PANTHER" id="PTHR30026">
    <property type="entry name" value="OUTER MEMBRANE PROTEIN TOLC"/>
    <property type="match status" value="1"/>
</dbReference>
<evidence type="ECO:0000313" key="8">
    <source>
        <dbReference type="EMBL" id="AFM12878.1"/>
    </source>
</evidence>
<reference evidence="8 9" key="1">
    <citation type="submission" date="2012-06" db="EMBL/GenBank/DDBJ databases">
        <title>The complete chromosome of genome of Turneriella parva DSM 21527.</title>
        <authorList>
            <consortium name="US DOE Joint Genome Institute (JGI-PGF)"/>
            <person name="Lucas S."/>
            <person name="Han J."/>
            <person name="Lapidus A."/>
            <person name="Bruce D."/>
            <person name="Goodwin L."/>
            <person name="Pitluck S."/>
            <person name="Peters L."/>
            <person name="Kyrpides N."/>
            <person name="Mavromatis K."/>
            <person name="Ivanova N."/>
            <person name="Mikhailova N."/>
            <person name="Chertkov O."/>
            <person name="Detter J.C."/>
            <person name="Tapia R."/>
            <person name="Han C."/>
            <person name="Land M."/>
            <person name="Hauser L."/>
            <person name="Markowitz V."/>
            <person name="Cheng J.-F."/>
            <person name="Hugenholtz P."/>
            <person name="Woyke T."/>
            <person name="Wu D."/>
            <person name="Gronow S."/>
            <person name="Wellnitz S."/>
            <person name="Brambilla E."/>
            <person name="Klenk H.-P."/>
            <person name="Eisen J.A."/>
        </authorList>
    </citation>
    <scope>NUCLEOTIDE SEQUENCE [LARGE SCALE GENOMIC DNA]</scope>
    <source>
        <strain evidence="9">ATCC BAA-1111 / DSM 21527 / NCTC 11395 / H</strain>
    </source>
</reference>
<gene>
    <name evidence="8" type="ordered locus">Turpa_2233</name>
</gene>
<keyword evidence="4" id="KW-1134">Transmembrane beta strand</keyword>
<dbReference type="InterPro" id="IPR003423">
    <property type="entry name" value="OMP_efflux"/>
</dbReference>
<evidence type="ECO:0000256" key="5">
    <source>
        <dbReference type="ARBA" id="ARBA00022692"/>
    </source>
</evidence>
<evidence type="ECO:0000256" key="1">
    <source>
        <dbReference type="ARBA" id="ARBA00004442"/>
    </source>
</evidence>
<keyword evidence="5" id="KW-0812">Transmembrane</keyword>
<dbReference type="GO" id="GO:0009279">
    <property type="term" value="C:cell outer membrane"/>
    <property type="evidence" value="ECO:0007669"/>
    <property type="project" value="UniProtKB-SubCell"/>
</dbReference>
<dbReference type="STRING" id="869212.Turpa_2233"/>
<evidence type="ECO:0000256" key="4">
    <source>
        <dbReference type="ARBA" id="ARBA00022452"/>
    </source>
</evidence>